<keyword evidence="2" id="KW-0479">Metal-binding</keyword>
<dbReference type="Pfam" id="PF12850">
    <property type="entry name" value="Metallophos_2"/>
    <property type="match status" value="1"/>
</dbReference>
<evidence type="ECO:0000259" key="3">
    <source>
        <dbReference type="Pfam" id="PF12850"/>
    </source>
</evidence>
<dbReference type="GO" id="GO:0046872">
    <property type="term" value="F:metal ion binding"/>
    <property type="evidence" value="ECO:0007669"/>
    <property type="project" value="UniProtKB-KW"/>
</dbReference>
<evidence type="ECO:0000256" key="2">
    <source>
        <dbReference type="RuleBase" id="RU362039"/>
    </source>
</evidence>
<organism evidence="4 5">
    <name type="scientific">Sediminibacillus albus</name>
    <dbReference type="NCBI Taxonomy" id="407036"/>
    <lineage>
        <taxon>Bacteria</taxon>
        <taxon>Bacillati</taxon>
        <taxon>Bacillota</taxon>
        <taxon>Bacilli</taxon>
        <taxon>Bacillales</taxon>
        <taxon>Bacillaceae</taxon>
        <taxon>Sediminibacillus</taxon>
    </lineage>
</organism>
<accession>A0A1G9BQB6</accession>
<feature type="domain" description="Calcineurin-like phosphoesterase" evidence="3">
    <location>
        <begin position="3"/>
        <end position="146"/>
    </location>
</feature>
<proteinExistence type="inferred from homology"/>
<dbReference type="CDD" id="cd00841">
    <property type="entry name" value="MPP_YfcE"/>
    <property type="match status" value="1"/>
</dbReference>
<dbReference type="InterPro" id="IPR029052">
    <property type="entry name" value="Metallo-depent_PP-like"/>
</dbReference>
<dbReference type="PANTHER" id="PTHR11124">
    <property type="entry name" value="VACUOLAR SORTING PROTEIN VPS29"/>
    <property type="match status" value="1"/>
</dbReference>
<reference evidence="4 5" key="1">
    <citation type="submission" date="2016-10" db="EMBL/GenBank/DDBJ databases">
        <authorList>
            <person name="de Groot N.N."/>
        </authorList>
    </citation>
    <scope>NUCLEOTIDE SEQUENCE [LARGE SCALE GENOMIC DNA]</scope>
    <source>
        <strain evidence="4 5">CGMCC 1.6502</strain>
    </source>
</reference>
<dbReference type="Gene3D" id="3.60.21.10">
    <property type="match status" value="1"/>
</dbReference>
<keyword evidence="5" id="KW-1185">Reference proteome</keyword>
<dbReference type="OrthoDB" id="9800565at2"/>
<dbReference type="AlphaFoldDB" id="A0A1G9BQB6"/>
<dbReference type="EC" id="3.1.4.-" evidence="2"/>
<name>A0A1G9BQB6_9BACI</name>
<comment type="cofactor">
    <cofactor evidence="2">
        <name>a divalent metal cation</name>
        <dbReference type="ChEBI" id="CHEBI:60240"/>
    </cofactor>
</comment>
<comment type="similarity">
    <text evidence="1 2">Belongs to the metallophosphoesterase superfamily. YfcE family.</text>
</comment>
<dbReference type="SUPFAM" id="SSF56300">
    <property type="entry name" value="Metallo-dependent phosphatases"/>
    <property type="match status" value="1"/>
</dbReference>
<protein>
    <recommendedName>
        <fullName evidence="2">Phosphoesterase</fullName>
        <ecNumber evidence="2">3.1.4.-</ecNumber>
    </recommendedName>
</protein>
<evidence type="ECO:0000256" key="1">
    <source>
        <dbReference type="ARBA" id="ARBA00008950"/>
    </source>
</evidence>
<evidence type="ECO:0000313" key="4">
    <source>
        <dbReference type="EMBL" id="SDK41613.1"/>
    </source>
</evidence>
<dbReference type="InterPro" id="IPR024654">
    <property type="entry name" value="Calcineurin-like_PHP_lpxH"/>
</dbReference>
<dbReference type="RefSeq" id="WP_093216008.1">
    <property type="nucleotide sequence ID" value="NZ_FNFL01000006.1"/>
</dbReference>
<dbReference type="InterPro" id="IPR000979">
    <property type="entry name" value="Phosphodiesterase_MJ0936/Vps29"/>
</dbReference>
<gene>
    <name evidence="4" type="ORF">SAMN05216243_3071</name>
</gene>
<dbReference type="GO" id="GO:0016787">
    <property type="term" value="F:hydrolase activity"/>
    <property type="evidence" value="ECO:0007669"/>
    <property type="project" value="UniProtKB-UniRule"/>
</dbReference>
<dbReference type="STRING" id="407036.SAMN05216243_3071"/>
<dbReference type="EMBL" id="FNFL01000006">
    <property type="protein sequence ID" value="SDK41613.1"/>
    <property type="molecule type" value="Genomic_DNA"/>
</dbReference>
<dbReference type="Proteomes" id="UP000198694">
    <property type="component" value="Unassembled WGS sequence"/>
</dbReference>
<evidence type="ECO:0000313" key="5">
    <source>
        <dbReference type="Proteomes" id="UP000198694"/>
    </source>
</evidence>
<dbReference type="InterPro" id="IPR041802">
    <property type="entry name" value="MPP_YfcE"/>
</dbReference>
<dbReference type="NCBIfam" id="TIGR00040">
    <property type="entry name" value="yfcE"/>
    <property type="match status" value="1"/>
</dbReference>
<sequence>MPKILIMSDSHGLTEEVAEIKKRHHGEIDQYIHCGDSELDADAGELEEFMKVAGNCDIDPRLPEEVDFSVSGTHFYVAHGHLHRVKSTLMPLSYRADEQGAQVVCFGHTHIAGAERVENKLFINPGSIMLPRGRAEKTYAILSWEEKSDVMVEFKDINGETVEGMTYKTALK</sequence>